<feature type="compositionally biased region" description="Polar residues" evidence="1">
    <location>
        <begin position="125"/>
        <end position="143"/>
    </location>
</feature>
<name>A0AAE1C2T0_9PEZI</name>
<feature type="compositionally biased region" description="Polar residues" evidence="1">
    <location>
        <begin position="1200"/>
        <end position="1238"/>
    </location>
</feature>
<feature type="compositionally biased region" description="Polar residues" evidence="1">
    <location>
        <begin position="229"/>
        <end position="239"/>
    </location>
</feature>
<feature type="compositionally biased region" description="Polar residues" evidence="1">
    <location>
        <begin position="692"/>
        <end position="702"/>
    </location>
</feature>
<feature type="compositionally biased region" description="Low complexity" evidence="1">
    <location>
        <begin position="1476"/>
        <end position="1486"/>
    </location>
</feature>
<dbReference type="Proteomes" id="UP001274830">
    <property type="component" value="Unassembled WGS sequence"/>
</dbReference>
<proteinExistence type="predicted"/>
<sequence length="1602" mass="174324">MSASFRSHFRSTPSQRTSEKVSEEQRKRDRRTSTALTPAVDATRRSDQNEAVLTKRASRSITPIAGSEHGTRSSSRAATTVPAIQQSSTAGRRLSVAPPSEDGGPGSSAPSGHRHIYSPPPHNVRTPSLFSGSSASTFDSPRSNVLRKKPSMVDGQAIRKPLNADGLGLERATMSSRNESRHRVADSSVLGMLPPSAKFDDIRGANNRSRSDSRNFATPPLATLYAPSATPSTRYTDSPFSHIPTPSSASTYSPAVLATSDISSTMRPESPARKRSSFGRKQDHGQLGLPPVRESSTSSSNSTIKPGAALTSTKPNEIHQHSTAARPLASSRTPSYAKPTASTAARKVTPPVQVPPELAHLNVDTPRKPSLDKPLPPLRPSRDGTPSLPDIYQQSRVVQSDLPTLYTTYHKRTPSQETPVSASSPGFRQRFGLTSKSSSRQPSPRIDSAISPPPSARLFARGPTPDLQQWQENKLRRQDSPAVGPAPSPSKSPRFAFLSRKPKADSNRTTEKPKRELKKGPVAGTGHEGYGRFGARGRSGSVASSTGIRSPSADSEAVSVPHVHPPRKSSVASSGDSSEVEDFIRERQKPMVLRGSGSTYSVATSTSEVMPASRHDSSNSSSVDSYRLQLLPSAMQGAHGGSPVKRPLPPRRLPSDSSEDDMAARYPSLATRRSLTRLPPFDTRQVNMPAPINTNLPTTRQPMDSDDTKTSATDLRSDESMLCGNRKYASPTPKQIPSAETKPSRKWNFFQRAQASPRSKGKGKALDRDYNMLESGERPYDHVAPYAMLDAEEPLDLSDVQRILQQADSLAEESASEDHRVVKVVPYEHRHSSLLPSPPGLGMSVSGLNIKVKPSPPKLIVPQSASLPHKVTYVQSFAPKSSHVPAASSTTIPHQEVMSEFRKPEGSEGETAQITPEMRASPFLTSDNPSDDSPRQPRLSPVGRIPRVVSRRDRDRKLPDVSFSRPFVNTQPRPTVKPPGALYNQIRELASPIEPNSQPTSSTSAQSDGLAGDRKSSLNTEPPSVSTNRTSMEMTHSKDFSAFTPRKNSDVSYTNTSSSTASWMASLVRPGLQLDDHWAEYNDLLDDMLPQRTPLSTGSSLGAPFQYSSMLYNTNSPALPIPLYYSQPPSTELPAPPRSHTVPAVLSVPQQIARFMQPSMSPLATPHTLSDLYETYGSQSTTQLVPSRASLPPPFRESATKPNRTSLPSARASTGSSTHSRFSVHSRSASVPDANNNIRNSVSSLTASARFKRDTQLLDIAEDDGDSQVGTANLRFAALMTSKWLSFGQVMFSPAQNMLSNAANEPKVLILDGLGSDWSYYVALTYPGVAVHNLGPGCANGSTSWPGIYQKPPANHRHYPLSSISAVFPFPKGWFTAVSLRFPVAAPDSAYQACISECKRVLRPGGHLEVVTLDLDLVNMGSKARSLVRGLKTRMQSRDPDVSLRNVSDVFVRMIGRRGFEEVQRCIVGVPAAGRIPSSRDISSRGSSDEASKRRASRDNNKNRSDSSDQDFNFQALLEDARSNNITKPHKKSDDENITKMVAKVGRWWYSTCYESAMPSNDRSIWNDHALLRECEKQGTSFRLLICHAQKPAQARRRTVSV</sequence>
<keyword evidence="3" id="KW-1185">Reference proteome</keyword>
<feature type="region of interest" description="Disordered" evidence="1">
    <location>
        <begin position="880"/>
        <end position="980"/>
    </location>
</feature>
<feature type="compositionally biased region" description="Polar residues" evidence="1">
    <location>
        <begin position="596"/>
        <end position="608"/>
    </location>
</feature>
<feature type="compositionally biased region" description="Basic and acidic residues" evidence="1">
    <location>
        <begin position="502"/>
        <end position="514"/>
    </location>
</feature>
<evidence type="ECO:0000313" key="3">
    <source>
        <dbReference type="Proteomes" id="UP001274830"/>
    </source>
</evidence>
<feature type="compositionally biased region" description="Basic and acidic residues" evidence="1">
    <location>
        <begin position="1487"/>
        <end position="1507"/>
    </location>
</feature>
<feature type="compositionally biased region" description="Basic and acidic residues" evidence="1">
    <location>
        <begin position="17"/>
        <end position="27"/>
    </location>
</feature>
<evidence type="ECO:0008006" key="4">
    <source>
        <dbReference type="Google" id="ProtNLM"/>
    </source>
</evidence>
<protein>
    <recommendedName>
        <fullName evidence="4">Methyltransferase type 11 domain-containing protein</fullName>
    </recommendedName>
</protein>
<feature type="compositionally biased region" description="Polar residues" evidence="1">
    <location>
        <begin position="994"/>
        <end position="1007"/>
    </location>
</feature>
<dbReference type="InterPro" id="IPR029063">
    <property type="entry name" value="SAM-dependent_MTases_sf"/>
</dbReference>
<feature type="compositionally biased region" description="Basic and acidic residues" evidence="1">
    <location>
        <begin position="950"/>
        <end position="959"/>
    </location>
</feature>
<gene>
    <name evidence="2" type="ORF">LTR78_004446</name>
</gene>
<comment type="caution">
    <text evidence="2">The sequence shown here is derived from an EMBL/GenBank/DDBJ whole genome shotgun (WGS) entry which is preliminary data.</text>
</comment>
<feature type="region of interest" description="Disordered" evidence="1">
    <location>
        <begin position="992"/>
        <end position="1056"/>
    </location>
</feature>
<feature type="compositionally biased region" description="Polar residues" evidence="1">
    <location>
        <begin position="392"/>
        <end position="407"/>
    </location>
</feature>
<feature type="region of interest" description="Disordered" evidence="1">
    <location>
        <begin position="1"/>
        <end position="746"/>
    </location>
</feature>
<feature type="compositionally biased region" description="Polar residues" evidence="1">
    <location>
        <begin position="1017"/>
        <end position="1034"/>
    </location>
</feature>
<feature type="compositionally biased region" description="Basic and acidic residues" evidence="1">
    <location>
        <begin position="198"/>
        <end position="213"/>
    </location>
</feature>
<organism evidence="2 3">
    <name type="scientific">Recurvomyces mirabilis</name>
    <dbReference type="NCBI Taxonomy" id="574656"/>
    <lineage>
        <taxon>Eukaryota</taxon>
        <taxon>Fungi</taxon>
        <taxon>Dikarya</taxon>
        <taxon>Ascomycota</taxon>
        <taxon>Pezizomycotina</taxon>
        <taxon>Dothideomycetes</taxon>
        <taxon>Dothideomycetidae</taxon>
        <taxon>Mycosphaerellales</taxon>
        <taxon>Teratosphaeriaceae</taxon>
        <taxon>Recurvomyces</taxon>
    </lineage>
</organism>
<feature type="region of interest" description="Disordered" evidence="1">
    <location>
        <begin position="1179"/>
        <end position="1238"/>
    </location>
</feature>
<dbReference type="EMBL" id="JAUTXT010000013">
    <property type="protein sequence ID" value="KAK3675805.1"/>
    <property type="molecule type" value="Genomic_DNA"/>
</dbReference>
<feature type="compositionally biased region" description="Basic and acidic residues" evidence="1">
    <location>
        <begin position="897"/>
        <end position="906"/>
    </location>
</feature>
<feature type="compositionally biased region" description="Low complexity" evidence="1">
    <location>
        <begin position="244"/>
        <end position="255"/>
    </location>
</feature>
<feature type="compositionally biased region" description="Polar residues" evidence="1">
    <location>
        <begin position="1"/>
        <end position="16"/>
    </location>
</feature>
<feature type="compositionally biased region" description="Low complexity" evidence="1">
    <location>
        <begin position="536"/>
        <end position="547"/>
    </location>
</feature>
<evidence type="ECO:0000256" key="1">
    <source>
        <dbReference type="SAM" id="MobiDB-lite"/>
    </source>
</evidence>
<reference evidence="2" key="1">
    <citation type="submission" date="2023-07" db="EMBL/GenBank/DDBJ databases">
        <title>Black Yeasts Isolated from many extreme environments.</title>
        <authorList>
            <person name="Coleine C."/>
            <person name="Stajich J.E."/>
            <person name="Selbmann L."/>
        </authorList>
    </citation>
    <scope>NUCLEOTIDE SEQUENCE</scope>
    <source>
        <strain evidence="2">CCFEE 5485</strain>
    </source>
</reference>
<feature type="compositionally biased region" description="Polar residues" evidence="1">
    <location>
        <begin position="72"/>
        <end position="90"/>
    </location>
</feature>
<accession>A0AAE1C2T0</accession>
<evidence type="ECO:0000313" key="2">
    <source>
        <dbReference type="EMBL" id="KAK3675805.1"/>
    </source>
</evidence>
<feature type="compositionally biased region" description="Polar residues" evidence="1">
    <location>
        <begin position="415"/>
        <end position="442"/>
    </location>
</feature>
<feature type="region of interest" description="Disordered" evidence="1">
    <location>
        <begin position="1476"/>
        <end position="1511"/>
    </location>
</feature>
<dbReference type="SUPFAM" id="SSF53335">
    <property type="entry name" value="S-adenosyl-L-methionine-dependent methyltransferases"/>
    <property type="match status" value="1"/>
</dbReference>